<sequence>MAPVTTDPSPTLTTSQKQKGIQGEDNPAQAHPAMKKTKEKNTRGDLPLSNTFSTLSNDESRMDQDEIINKDDENTLPGNFSTKNKCKFPPLVLHGKINNHKQLVEKLSEITNEKFHLKYHKNSTSFFVKNEHDWNQVNMFLREQSIDYQTYTRKDKKTHAFVQ</sequence>
<dbReference type="EMBL" id="JARQZJ010000044">
    <property type="protein sequence ID" value="KAK9877989.1"/>
    <property type="molecule type" value="Genomic_DNA"/>
</dbReference>
<comment type="caution">
    <text evidence="2">The sequence shown here is derived from an EMBL/GenBank/DDBJ whole genome shotgun (WGS) entry which is preliminary data.</text>
</comment>
<keyword evidence="3" id="KW-1185">Reference proteome</keyword>
<protein>
    <submittedName>
        <fullName evidence="2">Uncharacterized protein</fullName>
    </submittedName>
</protein>
<dbReference type="AlphaFoldDB" id="A0AAW1UBI9"/>
<name>A0AAW1UBI9_9CUCU</name>
<reference evidence="2 3" key="1">
    <citation type="submission" date="2023-03" db="EMBL/GenBank/DDBJ databases">
        <title>Genome insight into feeding habits of ladybird beetles.</title>
        <authorList>
            <person name="Li H.-S."/>
            <person name="Huang Y.-H."/>
            <person name="Pang H."/>
        </authorList>
    </citation>
    <scope>NUCLEOTIDE SEQUENCE [LARGE SCALE GENOMIC DNA]</scope>
    <source>
        <strain evidence="2">SYSU_2023b</strain>
        <tissue evidence="2">Whole body</tissue>
    </source>
</reference>
<evidence type="ECO:0000313" key="3">
    <source>
        <dbReference type="Proteomes" id="UP001431783"/>
    </source>
</evidence>
<gene>
    <name evidence="2" type="ORF">WA026_020203</name>
</gene>
<dbReference type="Proteomes" id="UP001431783">
    <property type="component" value="Unassembled WGS sequence"/>
</dbReference>
<feature type="compositionally biased region" description="Polar residues" evidence="1">
    <location>
        <begin position="48"/>
        <end position="57"/>
    </location>
</feature>
<evidence type="ECO:0000256" key="1">
    <source>
        <dbReference type="SAM" id="MobiDB-lite"/>
    </source>
</evidence>
<feature type="region of interest" description="Disordered" evidence="1">
    <location>
        <begin position="1"/>
        <end position="62"/>
    </location>
</feature>
<proteinExistence type="predicted"/>
<feature type="compositionally biased region" description="Polar residues" evidence="1">
    <location>
        <begin position="1"/>
        <end position="19"/>
    </location>
</feature>
<accession>A0AAW1UBI9</accession>
<evidence type="ECO:0000313" key="2">
    <source>
        <dbReference type="EMBL" id="KAK9877989.1"/>
    </source>
</evidence>
<organism evidence="2 3">
    <name type="scientific">Henosepilachna vigintioctopunctata</name>
    <dbReference type="NCBI Taxonomy" id="420089"/>
    <lineage>
        <taxon>Eukaryota</taxon>
        <taxon>Metazoa</taxon>
        <taxon>Ecdysozoa</taxon>
        <taxon>Arthropoda</taxon>
        <taxon>Hexapoda</taxon>
        <taxon>Insecta</taxon>
        <taxon>Pterygota</taxon>
        <taxon>Neoptera</taxon>
        <taxon>Endopterygota</taxon>
        <taxon>Coleoptera</taxon>
        <taxon>Polyphaga</taxon>
        <taxon>Cucujiformia</taxon>
        <taxon>Coccinelloidea</taxon>
        <taxon>Coccinellidae</taxon>
        <taxon>Epilachninae</taxon>
        <taxon>Epilachnini</taxon>
        <taxon>Henosepilachna</taxon>
    </lineage>
</organism>